<dbReference type="InterPro" id="IPR006311">
    <property type="entry name" value="TAT_signal"/>
</dbReference>
<dbReference type="PROSITE" id="PS00659">
    <property type="entry name" value="GLYCOSYL_HYDROL_F5"/>
    <property type="match status" value="1"/>
</dbReference>
<dbReference type="PROSITE" id="PS51318">
    <property type="entry name" value="TAT"/>
    <property type="match status" value="1"/>
</dbReference>
<protein>
    <recommendedName>
        <fullName evidence="2">cellulase</fullName>
        <ecNumber evidence="2">3.2.1.4</ecNumber>
    </recommendedName>
</protein>
<comment type="caution">
    <text evidence="8">The sequence shown here is derived from an EMBL/GenBank/DDBJ whole genome shotgun (WGS) entry which is preliminary data.</text>
</comment>
<evidence type="ECO:0000256" key="2">
    <source>
        <dbReference type="ARBA" id="ARBA00012601"/>
    </source>
</evidence>
<feature type="compositionally biased region" description="Low complexity" evidence="6">
    <location>
        <begin position="10"/>
        <end position="19"/>
    </location>
</feature>
<dbReference type="Pfam" id="PF22633">
    <property type="entry name" value="F5_F8_type_C_2"/>
    <property type="match status" value="1"/>
</dbReference>
<evidence type="ECO:0000313" key="8">
    <source>
        <dbReference type="EMBL" id="RUQ87762.1"/>
    </source>
</evidence>
<evidence type="ECO:0000256" key="5">
    <source>
        <dbReference type="RuleBase" id="RU361153"/>
    </source>
</evidence>
<comment type="catalytic activity">
    <reaction evidence="1">
        <text>Endohydrolysis of (1-&gt;4)-beta-D-glucosidic linkages in cellulose, lichenin and cereal beta-D-glucans.</text>
        <dbReference type="EC" id="3.2.1.4"/>
    </reaction>
</comment>
<dbReference type="InterPro" id="IPR001547">
    <property type="entry name" value="Glyco_hydro_5"/>
</dbReference>
<evidence type="ECO:0000256" key="1">
    <source>
        <dbReference type="ARBA" id="ARBA00000966"/>
    </source>
</evidence>
<dbReference type="Gene3D" id="2.60.120.260">
    <property type="entry name" value="Galactose-binding domain-like"/>
    <property type="match status" value="1"/>
</dbReference>
<feature type="compositionally biased region" description="Basic residues" evidence="6">
    <location>
        <begin position="20"/>
        <end position="32"/>
    </location>
</feature>
<name>A0ABY0CCH1_9MICO</name>
<dbReference type="Proteomes" id="UP000268291">
    <property type="component" value="Unassembled WGS sequence"/>
</dbReference>
<reference evidence="8 9" key="1">
    <citation type="submission" date="2018-12" db="EMBL/GenBank/DDBJ databases">
        <authorList>
            <person name="hu s."/>
            <person name="Xu Y."/>
            <person name="Xu B."/>
            <person name="Li F."/>
        </authorList>
    </citation>
    <scope>NUCLEOTIDE SEQUENCE [LARGE SCALE GENOMIC DNA]</scope>
    <source>
        <strain evidence="8 9">KSW2-17</strain>
    </source>
</reference>
<dbReference type="InterPro" id="IPR017853">
    <property type="entry name" value="GH"/>
</dbReference>
<keyword evidence="3 5" id="KW-0378">Hydrolase</keyword>
<dbReference type="Gene3D" id="3.20.20.80">
    <property type="entry name" value="Glycosidases"/>
    <property type="match status" value="1"/>
</dbReference>
<evidence type="ECO:0000256" key="6">
    <source>
        <dbReference type="SAM" id="MobiDB-lite"/>
    </source>
</evidence>
<dbReference type="Pfam" id="PF00150">
    <property type="entry name" value="Cellulase"/>
    <property type="match status" value="1"/>
</dbReference>
<comment type="similarity">
    <text evidence="5">Belongs to the glycosyl hydrolase 5 (cellulase A) family.</text>
</comment>
<organism evidence="8 9">
    <name type="scientific">Labedella gwakjiensis</name>
    <dbReference type="NCBI Taxonomy" id="390269"/>
    <lineage>
        <taxon>Bacteria</taxon>
        <taxon>Bacillati</taxon>
        <taxon>Actinomycetota</taxon>
        <taxon>Actinomycetes</taxon>
        <taxon>Micrococcales</taxon>
        <taxon>Microbacteriaceae</taxon>
        <taxon>Labedella</taxon>
    </lineage>
</organism>
<dbReference type="PANTHER" id="PTHR34142">
    <property type="entry name" value="ENDO-BETA-1,4-GLUCANASE A"/>
    <property type="match status" value="1"/>
</dbReference>
<dbReference type="SUPFAM" id="SSF49785">
    <property type="entry name" value="Galactose-binding domain-like"/>
    <property type="match status" value="1"/>
</dbReference>
<evidence type="ECO:0000259" key="7">
    <source>
        <dbReference type="Pfam" id="PF00150"/>
    </source>
</evidence>
<evidence type="ECO:0000256" key="4">
    <source>
        <dbReference type="ARBA" id="ARBA00023295"/>
    </source>
</evidence>
<accession>A0ABY0CCH1</accession>
<dbReference type="InterPro" id="IPR018087">
    <property type="entry name" value="Glyco_hydro_5_CS"/>
</dbReference>
<dbReference type="PANTHER" id="PTHR34142:SF1">
    <property type="entry name" value="GLYCOSIDE HYDROLASE FAMILY 5 DOMAIN-CONTAINING PROTEIN"/>
    <property type="match status" value="1"/>
</dbReference>
<evidence type="ECO:0000256" key="3">
    <source>
        <dbReference type="ARBA" id="ARBA00022801"/>
    </source>
</evidence>
<dbReference type="InterPro" id="IPR008979">
    <property type="entry name" value="Galactose-bd-like_sf"/>
</dbReference>
<feature type="region of interest" description="Disordered" evidence="6">
    <location>
        <begin position="1"/>
        <end position="32"/>
    </location>
</feature>
<keyword evidence="9" id="KW-1185">Reference proteome</keyword>
<dbReference type="EC" id="3.2.1.4" evidence="2"/>
<proteinExistence type="inferred from homology"/>
<sequence length="514" mass="55056">MPKTSRSAEAGARPAQRGAGRTRGKTMFRPHRSRRTALALTGLVAAALALGAIPATATAAPTGSAPALQVDGNWIRDANGNGVTLQGVSVLAPEQNDLCEYCNSKPTSELIDLAADTAAGWNSDVVRLPVTEISSTTDLAAYDAQYIAPYVDQAVDLGIYLIIDLHLVRDYGDAAGAVPQSMVKRFWDYIAPIYGGTSNVIFEVFNEPINPANWNTWKDYIQPVVDSIRTTAPDTLLLMGSPQWSTMLNGALANPVEDDNLAYVYHIYPNQGSPTEALLDSKFGNAADQIPVVITEFGWNPPGEFSDVITNGTTSNWGVPFREYVDAHPWIGWQAWILDNFWKPQMFDYDWNLMGGEYQGQFIKSWLAGEPNVSPCETHDAVGASVQVSSVYQSFTGDNLTDGDCTNAGRWISAVGDTTPTATVTLASAQDVSSVGVYSGYSGGTGVVLVDFTIEVHTSAGWQQVAAITGNTQAARDVTVGVSGVDQIRLVVTNPSASTTEAKIARVYELAVRG</sequence>
<dbReference type="EMBL" id="RZGY01000001">
    <property type="protein sequence ID" value="RUQ87762.1"/>
    <property type="molecule type" value="Genomic_DNA"/>
</dbReference>
<feature type="domain" description="Glycoside hydrolase family 5" evidence="7">
    <location>
        <begin position="77"/>
        <end position="336"/>
    </location>
</feature>
<keyword evidence="4 5" id="KW-0326">Glycosidase</keyword>
<gene>
    <name evidence="8" type="ORF">ELQ93_12955</name>
</gene>
<dbReference type="SUPFAM" id="SSF51445">
    <property type="entry name" value="(Trans)glycosidases"/>
    <property type="match status" value="1"/>
</dbReference>
<evidence type="ECO:0000313" key="9">
    <source>
        <dbReference type="Proteomes" id="UP000268291"/>
    </source>
</evidence>